<keyword evidence="3" id="KW-1185">Reference proteome</keyword>
<proteinExistence type="predicted"/>
<reference evidence="2 3" key="1">
    <citation type="submission" date="2018-06" db="EMBL/GenBank/DDBJ databases">
        <title>Genomic Encyclopedia of Archaeal and Bacterial Type Strains, Phase II (KMG-II): from individual species to whole genera.</title>
        <authorList>
            <person name="Goeker M."/>
        </authorList>
    </citation>
    <scope>NUCLEOTIDE SEQUENCE [LARGE SCALE GENOMIC DNA]</scope>
    <source>
        <strain evidence="2 3">JCM 11668</strain>
    </source>
</reference>
<evidence type="ECO:0000313" key="2">
    <source>
        <dbReference type="EMBL" id="PYF05114.1"/>
    </source>
</evidence>
<dbReference type="RefSeq" id="WP_146227149.1">
    <property type="nucleotide sequence ID" value="NZ_QJTI01000002.1"/>
</dbReference>
<dbReference type="EMBL" id="QJTI01000002">
    <property type="protein sequence ID" value="PYF05114.1"/>
    <property type="molecule type" value="Genomic_DNA"/>
</dbReference>
<dbReference type="AlphaFoldDB" id="A0A318TKE0"/>
<organism evidence="2 3">
    <name type="scientific">Rhodopseudomonas faecalis</name>
    <dbReference type="NCBI Taxonomy" id="99655"/>
    <lineage>
        <taxon>Bacteria</taxon>
        <taxon>Pseudomonadati</taxon>
        <taxon>Pseudomonadota</taxon>
        <taxon>Alphaproteobacteria</taxon>
        <taxon>Hyphomicrobiales</taxon>
        <taxon>Nitrobacteraceae</taxon>
        <taxon>Rhodopseudomonas</taxon>
    </lineage>
</organism>
<sequence>MLETNGNSVATQRAQSGGKDMLHHESGLFKDSAMAASLAENLRDHRRQRRLATASVAFTIRSSSGHYDEIRHESRKLS</sequence>
<dbReference type="Proteomes" id="UP000248148">
    <property type="component" value="Unassembled WGS sequence"/>
</dbReference>
<name>A0A318TKE0_9BRAD</name>
<evidence type="ECO:0000313" key="3">
    <source>
        <dbReference type="Proteomes" id="UP000248148"/>
    </source>
</evidence>
<evidence type="ECO:0000256" key="1">
    <source>
        <dbReference type="SAM" id="MobiDB-lite"/>
    </source>
</evidence>
<accession>A0A318TKE0</accession>
<gene>
    <name evidence="2" type="ORF">BJ122_102340</name>
</gene>
<protein>
    <submittedName>
        <fullName evidence="2">Uncharacterized protein</fullName>
    </submittedName>
</protein>
<feature type="region of interest" description="Disordered" evidence="1">
    <location>
        <begin position="1"/>
        <end position="25"/>
    </location>
</feature>
<feature type="compositionally biased region" description="Polar residues" evidence="1">
    <location>
        <begin position="1"/>
        <end position="15"/>
    </location>
</feature>
<comment type="caution">
    <text evidence="2">The sequence shown here is derived from an EMBL/GenBank/DDBJ whole genome shotgun (WGS) entry which is preliminary data.</text>
</comment>